<protein>
    <recommendedName>
        <fullName evidence="3 6">3-methyl-2-oxobutanoate hydroxymethyltransferase</fullName>
        <ecNumber evidence="3 6">2.1.2.11</ecNumber>
    </recommendedName>
</protein>
<keyword evidence="8" id="KW-1185">Reference proteome</keyword>
<accession>A0A1E3PCI5</accession>
<dbReference type="GO" id="GO:0000287">
    <property type="term" value="F:magnesium ion binding"/>
    <property type="evidence" value="ECO:0007669"/>
    <property type="project" value="TreeGrafter"/>
</dbReference>
<dbReference type="RefSeq" id="XP_019042207.1">
    <property type="nucleotide sequence ID" value="XM_019181204.1"/>
</dbReference>
<comment type="catalytic activity">
    <reaction evidence="5 6">
        <text>(6R)-5,10-methylene-5,6,7,8-tetrahydrofolate + 3-methyl-2-oxobutanoate + H2O = 2-dehydropantoate + (6S)-5,6,7,8-tetrahydrofolate</text>
        <dbReference type="Rhea" id="RHEA:11824"/>
        <dbReference type="ChEBI" id="CHEBI:11561"/>
        <dbReference type="ChEBI" id="CHEBI:11851"/>
        <dbReference type="ChEBI" id="CHEBI:15377"/>
        <dbReference type="ChEBI" id="CHEBI:15636"/>
        <dbReference type="ChEBI" id="CHEBI:57453"/>
        <dbReference type="EC" id="2.1.2.11"/>
    </reaction>
</comment>
<proteinExistence type="inferred from homology"/>
<evidence type="ECO:0000313" key="8">
    <source>
        <dbReference type="Proteomes" id="UP000094112"/>
    </source>
</evidence>
<dbReference type="PANTHER" id="PTHR20881:SF0">
    <property type="entry name" value="3-METHYL-2-OXOBUTANOATE HYDROXYMETHYLTRANSFERASE"/>
    <property type="match status" value="1"/>
</dbReference>
<organism evidence="7 8">
    <name type="scientific">Wickerhamomyces anomalus (strain ATCC 58044 / CBS 1984 / NCYC 433 / NRRL Y-366-8)</name>
    <name type="common">Yeast</name>
    <name type="synonym">Hansenula anomala</name>
    <dbReference type="NCBI Taxonomy" id="683960"/>
    <lineage>
        <taxon>Eukaryota</taxon>
        <taxon>Fungi</taxon>
        <taxon>Dikarya</taxon>
        <taxon>Ascomycota</taxon>
        <taxon>Saccharomycotina</taxon>
        <taxon>Saccharomycetes</taxon>
        <taxon>Phaffomycetales</taxon>
        <taxon>Wickerhamomycetaceae</taxon>
        <taxon>Wickerhamomyces</taxon>
    </lineage>
</organism>
<dbReference type="UniPathway" id="UPA00028">
    <property type="reaction ID" value="UER00003"/>
</dbReference>
<dbReference type="HAMAP" id="MF_00156">
    <property type="entry name" value="PanB"/>
    <property type="match status" value="1"/>
</dbReference>
<dbReference type="AlphaFoldDB" id="A0A1E3PCI5"/>
<evidence type="ECO:0000256" key="3">
    <source>
        <dbReference type="ARBA" id="ARBA00012618"/>
    </source>
</evidence>
<dbReference type="NCBIfam" id="TIGR00222">
    <property type="entry name" value="panB"/>
    <property type="match status" value="1"/>
</dbReference>
<dbReference type="SUPFAM" id="SSF51621">
    <property type="entry name" value="Phosphoenolpyruvate/pyruvate domain"/>
    <property type="match status" value="1"/>
</dbReference>
<keyword evidence="4 6" id="KW-0808">Transferase</keyword>
<name>A0A1E3PCI5_WICAA</name>
<dbReference type="GeneID" id="30198450"/>
<dbReference type="GO" id="GO:0005739">
    <property type="term" value="C:mitochondrion"/>
    <property type="evidence" value="ECO:0007669"/>
    <property type="project" value="EnsemblFungi"/>
</dbReference>
<comment type="similarity">
    <text evidence="2 6">Belongs to the PanB family.</text>
</comment>
<dbReference type="PANTHER" id="PTHR20881">
    <property type="entry name" value="3-METHYL-2-OXOBUTANOATE HYDROXYMETHYLTRANSFERASE"/>
    <property type="match status" value="1"/>
</dbReference>
<dbReference type="EMBL" id="KV454208">
    <property type="protein sequence ID" value="ODQ63000.1"/>
    <property type="molecule type" value="Genomic_DNA"/>
</dbReference>
<dbReference type="GO" id="GO:0015940">
    <property type="term" value="P:pantothenate biosynthetic process"/>
    <property type="evidence" value="ECO:0007669"/>
    <property type="project" value="UniProtKB-UniPathway"/>
</dbReference>
<dbReference type="InterPro" id="IPR015813">
    <property type="entry name" value="Pyrv/PenolPyrv_kinase-like_dom"/>
</dbReference>
<dbReference type="InterPro" id="IPR040442">
    <property type="entry name" value="Pyrv_kinase-like_dom_sf"/>
</dbReference>
<dbReference type="EC" id="2.1.2.11" evidence="3 6"/>
<evidence type="ECO:0000256" key="2">
    <source>
        <dbReference type="ARBA" id="ARBA00008676"/>
    </source>
</evidence>
<dbReference type="CDD" id="cd06557">
    <property type="entry name" value="KPHMT-like"/>
    <property type="match status" value="1"/>
</dbReference>
<dbReference type="OrthoDB" id="425211at2759"/>
<comment type="function">
    <text evidence="6">Catalyzes the reversible reaction in which hydroxymethyl group from 5,10-methylenetetrahydrofolate is transferred onto alpha-ketoisovalerate to form ketopantoate.</text>
</comment>
<dbReference type="Gene3D" id="3.20.20.60">
    <property type="entry name" value="Phosphoenolpyruvate-binding domains"/>
    <property type="match status" value="1"/>
</dbReference>
<evidence type="ECO:0000256" key="5">
    <source>
        <dbReference type="ARBA" id="ARBA00049172"/>
    </source>
</evidence>
<dbReference type="Proteomes" id="UP000094112">
    <property type="component" value="Unassembled WGS sequence"/>
</dbReference>
<comment type="pathway">
    <text evidence="1 6">Cofactor biosynthesis; (R)-pantothenate biosynthesis; (R)-pantoate from 3-methyl-2-oxobutanoate: step 1/2.</text>
</comment>
<evidence type="ECO:0000256" key="6">
    <source>
        <dbReference type="RuleBase" id="RU362100"/>
    </source>
</evidence>
<dbReference type="FunFam" id="3.20.20.60:FF:000003">
    <property type="entry name" value="3-methyl-2-oxobutanoate hydroxymethyltransferase"/>
    <property type="match status" value="1"/>
</dbReference>
<reference evidence="7 8" key="1">
    <citation type="journal article" date="2016" name="Proc. Natl. Acad. Sci. U.S.A.">
        <title>Comparative genomics of biotechnologically important yeasts.</title>
        <authorList>
            <person name="Riley R."/>
            <person name="Haridas S."/>
            <person name="Wolfe K.H."/>
            <person name="Lopes M.R."/>
            <person name="Hittinger C.T."/>
            <person name="Goeker M."/>
            <person name="Salamov A.A."/>
            <person name="Wisecaver J.H."/>
            <person name="Long T.M."/>
            <person name="Calvey C.H."/>
            <person name="Aerts A.L."/>
            <person name="Barry K.W."/>
            <person name="Choi C."/>
            <person name="Clum A."/>
            <person name="Coughlan A.Y."/>
            <person name="Deshpande S."/>
            <person name="Douglass A.P."/>
            <person name="Hanson S.J."/>
            <person name="Klenk H.-P."/>
            <person name="LaButti K.M."/>
            <person name="Lapidus A."/>
            <person name="Lindquist E.A."/>
            <person name="Lipzen A.M."/>
            <person name="Meier-Kolthoff J.P."/>
            <person name="Ohm R.A."/>
            <person name="Otillar R.P."/>
            <person name="Pangilinan J.L."/>
            <person name="Peng Y."/>
            <person name="Rokas A."/>
            <person name="Rosa C.A."/>
            <person name="Scheuner C."/>
            <person name="Sibirny A.A."/>
            <person name="Slot J.C."/>
            <person name="Stielow J.B."/>
            <person name="Sun H."/>
            <person name="Kurtzman C.P."/>
            <person name="Blackwell M."/>
            <person name="Grigoriev I.V."/>
            <person name="Jeffries T.W."/>
        </authorList>
    </citation>
    <scope>NUCLEOTIDE SEQUENCE [LARGE SCALE GENOMIC DNA]</scope>
    <source>
        <strain evidence="8">ATCC 58044 / CBS 1984 / NCYC 433 / NRRL Y-366-8</strain>
    </source>
</reference>
<gene>
    <name evidence="7" type="ORF">WICANDRAFT_25923</name>
</gene>
<evidence type="ECO:0000256" key="4">
    <source>
        <dbReference type="ARBA" id="ARBA00022679"/>
    </source>
</evidence>
<dbReference type="Pfam" id="PF02548">
    <property type="entry name" value="Pantoate_transf"/>
    <property type="match status" value="1"/>
</dbReference>
<dbReference type="GO" id="GO:0003864">
    <property type="term" value="F:3-methyl-2-oxobutanoate hydroxymethyltransferase activity"/>
    <property type="evidence" value="ECO:0007669"/>
    <property type="project" value="UniProtKB-EC"/>
</dbReference>
<evidence type="ECO:0000256" key="1">
    <source>
        <dbReference type="ARBA" id="ARBA00005033"/>
    </source>
</evidence>
<sequence>MFPRFGQRCFTGRRLFHASSVIESAQRTTKRISINDIRQLYIKREKISVLTAHDYISGKIANDANVDIVLVGDSLSMVALGYEDTNEIPFDEFLYHCRAVARGVDKSFIVADLPFGSYESSISKAIESSISLISKGRANAVKLEGGVELAPTIKELTKIGIPVMAHIGLTPQRANALSGFKVQGSTVDSAISVYEDALSVQDAGAFSVVLEAIPAKVAKTLTNTLRIPTIGIGAGPDTSGQVLVQADALDMNNSEHSPKFLKKYLNGYELSVNAVKNYVNDVKAQSFPVLGQHTYNIKEGNYDEFLKKIVNK</sequence>
<dbReference type="PIRSF" id="PIRSF000388">
    <property type="entry name" value="Pantoate_hydroxy_MeTrfase"/>
    <property type="match status" value="1"/>
</dbReference>
<dbReference type="InterPro" id="IPR003700">
    <property type="entry name" value="Pantoate_hydroxy_MeTrfase"/>
</dbReference>
<dbReference type="STRING" id="683960.A0A1E3PCI5"/>
<keyword evidence="6" id="KW-0566">Pantothenate biosynthesis</keyword>
<dbReference type="NCBIfam" id="NF001452">
    <property type="entry name" value="PRK00311.1"/>
    <property type="match status" value="1"/>
</dbReference>
<evidence type="ECO:0000313" key="7">
    <source>
        <dbReference type="EMBL" id="ODQ63000.1"/>
    </source>
</evidence>